<feature type="compositionally biased region" description="Basic residues" evidence="2">
    <location>
        <begin position="1"/>
        <end position="10"/>
    </location>
</feature>
<dbReference type="GeneID" id="39984423"/>
<dbReference type="EMBL" id="NBCO01000010">
    <property type="protein sequence ID" value="ORC89884.1"/>
    <property type="molecule type" value="Genomic_DNA"/>
</dbReference>
<evidence type="ECO:0000313" key="4">
    <source>
        <dbReference type="Proteomes" id="UP000192257"/>
    </source>
</evidence>
<evidence type="ECO:0000256" key="2">
    <source>
        <dbReference type="SAM" id="MobiDB-lite"/>
    </source>
</evidence>
<accession>A0A1X0NYW4</accession>
<protein>
    <submittedName>
        <fullName evidence="3">Uncharacterized protein</fullName>
    </submittedName>
</protein>
<comment type="caution">
    <text evidence="3">The sequence shown here is derived from an EMBL/GenBank/DDBJ whole genome shotgun (WGS) entry which is preliminary data.</text>
</comment>
<evidence type="ECO:0000256" key="1">
    <source>
        <dbReference type="SAM" id="Coils"/>
    </source>
</evidence>
<keyword evidence="4" id="KW-1185">Reference proteome</keyword>
<evidence type="ECO:0000313" key="3">
    <source>
        <dbReference type="EMBL" id="ORC89884.1"/>
    </source>
</evidence>
<feature type="coiled-coil region" evidence="1">
    <location>
        <begin position="371"/>
        <end position="405"/>
    </location>
</feature>
<feature type="region of interest" description="Disordered" evidence="2">
    <location>
        <begin position="1"/>
        <end position="89"/>
    </location>
</feature>
<feature type="compositionally biased region" description="Basic and acidic residues" evidence="2">
    <location>
        <begin position="28"/>
        <end position="37"/>
    </location>
</feature>
<gene>
    <name evidence="3" type="ORF">TM35_000101520</name>
</gene>
<reference evidence="3 4" key="1">
    <citation type="submission" date="2017-03" db="EMBL/GenBank/DDBJ databases">
        <title>An alternative strategy for trypanosome survival in the mammalian bloodstream revealed through genome and transcriptome analysis of the ubiquitous bovine parasite Trypanosoma (Megatrypanum) theileri.</title>
        <authorList>
            <person name="Kelly S."/>
            <person name="Ivens A."/>
            <person name="Mott A."/>
            <person name="O'Neill E."/>
            <person name="Emms D."/>
            <person name="Macleod O."/>
            <person name="Voorheis P."/>
            <person name="Matthews J."/>
            <person name="Matthews K."/>
            <person name="Carrington M."/>
        </authorList>
    </citation>
    <scope>NUCLEOTIDE SEQUENCE [LARGE SCALE GENOMIC DNA]</scope>
    <source>
        <strain evidence="3">Edinburgh</strain>
    </source>
</reference>
<organism evidence="3 4">
    <name type="scientific">Trypanosoma theileri</name>
    <dbReference type="NCBI Taxonomy" id="67003"/>
    <lineage>
        <taxon>Eukaryota</taxon>
        <taxon>Discoba</taxon>
        <taxon>Euglenozoa</taxon>
        <taxon>Kinetoplastea</taxon>
        <taxon>Metakinetoplastina</taxon>
        <taxon>Trypanosomatida</taxon>
        <taxon>Trypanosomatidae</taxon>
        <taxon>Trypanosoma</taxon>
    </lineage>
</organism>
<feature type="compositionally biased region" description="Acidic residues" evidence="2">
    <location>
        <begin position="960"/>
        <end position="973"/>
    </location>
</feature>
<dbReference type="RefSeq" id="XP_028883950.1">
    <property type="nucleotide sequence ID" value="XM_029024643.1"/>
</dbReference>
<dbReference type="Proteomes" id="UP000192257">
    <property type="component" value="Unassembled WGS sequence"/>
</dbReference>
<feature type="compositionally biased region" description="Basic and acidic residues" evidence="2">
    <location>
        <begin position="978"/>
        <end position="991"/>
    </location>
</feature>
<sequence>MSGTPSRKRPLQPLPPITHTKYFGKQSASEERVEGKAGKRVPLVSLPHLYQRAHSKNKNKGHENTEENNTSPPPQHRRLHYDEEEEKEEEEASHRWACVHPLGWAAGHRAEQAAAAGLVLLARSLFHAAVLRPPAALPAADGPTQLRRLAVRAAVAGRLLEAIADALPRHRNTLAPCIALLLREVYVPDTPEMRAALGGTVQYPQLLQDLPQLPEWGEGNSNSNNYNYAITTSNNTTTPMMAADLVAAVEAGTVDAATIPTLLLSRYARKTYFLAHHELTQVVITLAHANAARQQHFKRLPRIFALLNANWIKSFLRITLKAWHDVCHNRRQREQKYRARWARRFAAERIRVAVRLWRVFANMRLQSAAALDTVRARIAALQLSAKSLESEIVELTSKSAELSEELVATNNHRVEVEGRIAEREQEYERRIAQVREIDRVGTRLLDSLLLRTPFPTLDGHNRQNPHHYHREKQQHEWLETPSPLELLVLWANTTLLESPLGSLFLATTDEDFVENIDHVKLDLKQKEQNGQKMRMRLRDTPEEDLPFSALLAEASTVLLPLHRLLALMRAMDPEGGPPLAKLKEVCIADMRIRSLRAKFEDDSVMPEETNTNTAIVVQLEATVGQTLVEAYKAVTGTVCIVTAEQLMTRKRGVQLVFLAGLMRYFANWLECKVKRQRATDDTHPIPIASSAPTAEDQHLGKRNRRCSGWYHPPESHLRWPLMVENQQRWIAASLSALHHAVHIAVEPQTVFSTEVQEDTPKFMENITILRLSDILPQEAFSSGSIYLRIARTVENAFPKLRSLFMQYAVYGSGSGNNKQNNDKAASMSSAGGVGPMYITALDFWRLLRDCRVAGGKGKLHRVAVRRILARVWEEAMPSVASRRGSIQRSMELTSSVLRPSLRPRITGRETTEIDLKDTHYKIRLGPAEFMEALLRCAHAWDNIQQQVRREQEQQKKQQQEEEEKEKEEEDESDNPLKGGKDTDNAGKEKETSTTGTTTTTVVPSVNVSSDSHSRNDPIRYEPFDSTWTLRPVAVREFLYEWIITHGFRGPTLDPFRRAARHVQVRTCLTTHLSALYVLFTYYAKPREAYGMRSAAPDTDVARRRSFGMDRRLSQSRSRVSSVFINEEFEGSQSGYPSGAGASTSNSSVFNNSGTMDVGIARVLALSGLQHMAAEFEWCRIRRVTPRLLADFFSLVSADHVREPHVLFFPEWLDLLCVLAQYYDPNPIRPLYDKLPGFLEEYVLKYYTRDD</sequence>
<feature type="region of interest" description="Disordered" evidence="2">
    <location>
        <begin position="948"/>
        <end position="1018"/>
    </location>
</feature>
<dbReference type="VEuPathDB" id="TriTrypDB:TM35_000101520"/>
<feature type="compositionally biased region" description="Basic and acidic residues" evidence="2">
    <location>
        <begin position="948"/>
        <end position="959"/>
    </location>
</feature>
<feature type="compositionally biased region" description="Low complexity" evidence="2">
    <location>
        <begin position="992"/>
        <end position="1010"/>
    </location>
</feature>
<proteinExistence type="predicted"/>
<name>A0A1X0NYW4_9TRYP</name>
<dbReference type="OrthoDB" id="247450at2759"/>
<keyword evidence="1" id="KW-0175">Coiled coil</keyword>
<dbReference type="AlphaFoldDB" id="A0A1X0NYW4"/>